<organism evidence="2">
    <name type="scientific">Aphanomyces invadans</name>
    <dbReference type="NCBI Taxonomy" id="157072"/>
    <lineage>
        <taxon>Eukaryota</taxon>
        <taxon>Sar</taxon>
        <taxon>Stramenopiles</taxon>
        <taxon>Oomycota</taxon>
        <taxon>Saprolegniomycetes</taxon>
        <taxon>Saprolegniales</taxon>
        <taxon>Verrucalvaceae</taxon>
        <taxon>Aphanomyces</taxon>
    </lineage>
</organism>
<evidence type="ECO:0000256" key="1">
    <source>
        <dbReference type="SAM" id="SignalP"/>
    </source>
</evidence>
<feature type="signal peptide" evidence="1">
    <location>
        <begin position="1"/>
        <end position="18"/>
    </location>
</feature>
<protein>
    <recommendedName>
        <fullName evidence="3">Secreted protein</fullName>
    </recommendedName>
</protein>
<keyword evidence="1" id="KW-0732">Signal</keyword>
<dbReference type="STRING" id="157072.A0A024UPB3"/>
<dbReference type="RefSeq" id="XP_008863785.1">
    <property type="nucleotide sequence ID" value="XM_008865563.1"/>
</dbReference>
<dbReference type="OrthoDB" id="68675at2759"/>
<dbReference type="AlphaFoldDB" id="A0A024UPB3"/>
<dbReference type="GeneID" id="20079199"/>
<evidence type="ECO:0000313" key="2">
    <source>
        <dbReference type="EMBL" id="ETW07692.1"/>
    </source>
</evidence>
<sequence>MMFPSVVALAVAATAVLSYEAVPTEVKEWGSQDLWIYSSSWYGEQCSCMCAALCWYPTPYMIDNLVAGRMFAVYNNATPQMMFLEDGRPSAPAAASVPCSKTPTTFSKEAIDRVGREALMKYFPYQFTKSATDMWDATAPNPSAVVPIFDQPCAGALEADYLNSAVQITKYIGTPRAITDNIGKVVKKKVIVDAFAALGLDAILQCRGDALYEVFTCWGKNKPFVYQQQPWEAQYGPATPIKCPPAVVATSNCYNDTVSITKFKIRNVTTA</sequence>
<accession>A0A024UPB3</accession>
<name>A0A024UPB3_9STRA</name>
<feature type="chain" id="PRO_5001538348" description="Secreted protein" evidence="1">
    <location>
        <begin position="19"/>
        <end position="271"/>
    </location>
</feature>
<dbReference type="EMBL" id="KI913954">
    <property type="protein sequence ID" value="ETW07692.1"/>
    <property type="molecule type" value="Genomic_DNA"/>
</dbReference>
<reference evidence="2" key="1">
    <citation type="submission" date="2013-12" db="EMBL/GenBank/DDBJ databases">
        <title>The Genome Sequence of Aphanomyces invadans NJM9701.</title>
        <authorList>
            <consortium name="The Broad Institute Genomics Platform"/>
            <person name="Russ C."/>
            <person name="Tyler B."/>
            <person name="van West P."/>
            <person name="Dieguez-Uribeondo J."/>
            <person name="Young S.K."/>
            <person name="Zeng Q."/>
            <person name="Gargeya S."/>
            <person name="Fitzgerald M."/>
            <person name="Abouelleil A."/>
            <person name="Alvarado L."/>
            <person name="Chapman S.B."/>
            <person name="Gainer-Dewar J."/>
            <person name="Goldberg J."/>
            <person name="Griggs A."/>
            <person name="Gujja S."/>
            <person name="Hansen M."/>
            <person name="Howarth C."/>
            <person name="Imamovic A."/>
            <person name="Ireland A."/>
            <person name="Larimer J."/>
            <person name="McCowan C."/>
            <person name="Murphy C."/>
            <person name="Pearson M."/>
            <person name="Poon T.W."/>
            <person name="Priest M."/>
            <person name="Roberts A."/>
            <person name="Saif S."/>
            <person name="Shea T."/>
            <person name="Sykes S."/>
            <person name="Wortman J."/>
            <person name="Nusbaum C."/>
            <person name="Birren B."/>
        </authorList>
    </citation>
    <scope>NUCLEOTIDE SEQUENCE [LARGE SCALE GENOMIC DNA]</scope>
    <source>
        <strain evidence="2">NJM9701</strain>
    </source>
</reference>
<evidence type="ECO:0008006" key="3">
    <source>
        <dbReference type="Google" id="ProtNLM"/>
    </source>
</evidence>
<proteinExistence type="predicted"/>
<dbReference type="VEuPathDB" id="FungiDB:H310_02149"/>
<gene>
    <name evidence="2" type="ORF">H310_02149</name>
</gene>